<protein>
    <submittedName>
        <fullName evidence="2">Uncharacterized protein</fullName>
    </submittedName>
</protein>
<evidence type="ECO:0000313" key="2">
    <source>
        <dbReference type="EMBL" id="QOZ66411.1"/>
    </source>
</evidence>
<name>A0AAE7NJ32_9BRAD</name>
<evidence type="ECO:0000313" key="3">
    <source>
        <dbReference type="Proteomes" id="UP000594015"/>
    </source>
</evidence>
<accession>A0AAE7NJ32</accession>
<sequence length="83" mass="9173">MTKDQARRRLRAAQTTTQTIDEGELWPALERLQRAGAENNGAGVYASRSEMLSALAVAALAIREASEKLRAVDWPTDADWDVM</sequence>
<reference evidence="2 3" key="1">
    <citation type="submission" date="2018-06" db="EMBL/GenBank/DDBJ databases">
        <title>Comparative genomics of Bradyrhizobium nodulating Arachidis hypogaea.</title>
        <authorList>
            <person name="Li Y."/>
        </authorList>
    </citation>
    <scope>NUCLEOTIDE SEQUENCE [LARGE SCALE GENOMIC DNA]</scope>
    <source>
        <strain evidence="2 3">CCBAU 051107</strain>
    </source>
</reference>
<dbReference type="RefSeq" id="WP_092218688.1">
    <property type="nucleotide sequence ID" value="NZ_CP030050.1"/>
</dbReference>
<dbReference type="Proteomes" id="UP000594015">
    <property type="component" value="Chromosome"/>
</dbReference>
<dbReference type="AlphaFoldDB" id="A0AAE7NJ32"/>
<feature type="region of interest" description="Disordered" evidence="1">
    <location>
        <begin position="1"/>
        <end position="22"/>
    </location>
</feature>
<dbReference type="KEGG" id="barh:WN72_08340"/>
<gene>
    <name evidence="2" type="ORF">WN72_08340</name>
</gene>
<organism evidence="2 3">
    <name type="scientific">Bradyrhizobium arachidis</name>
    <dbReference type="NCBI Taxonomy" id="858423"/>
    <lineage>
        <taxon>Bacteria</taxon>
        <taxon>Pseudomonadati</taxon>
        <taxon>Pseudomonadota</taxon>
        <taxon>Alphaproteobacteria</taxon>
        <taxon>Hyphomicrobiales</taxon>
        <taxon>Nitrobacteraceae</taxon>
        <taxon>Bradyrhizobium</taxon>
    </lineage>
</organism>
<proteinExistence type="predicted"/>
<dbReference type="EMBL" id="CP030050">
    <property type="protein sequence ID" value="QOZ66411.1"/>
    <property type="molecule type" value="Genomic_DNA"/>
</dbReference>
<evidence type="ECO:0000256" key="1">
    <source>
        <dbReference type="SAM" id="MobiDB-lite"/>
    </source>
</evidence>